<keyword evidence="2" id="KW-0067">ATP-binding</keyword>
<keyword evidence="2" id="KW-0547">Nucleotide-binding</keyword>
<dbReference type="EMBL" id="JARIHO010000008">
    <property type="protein sequence ID" value="KAJ7357297.1"/>
    <property type="molecule type" value="Genomic_DNA"/>
</dbReference>
<dbReference type="InterPro" id="IPR003812">
    <property type="entry name" value="Fido"/>
</dbReference>
<dbReference type="AlphaFoldDB" id="A0AAD7AG73"/>
<dbReference type="PANTHER" id="PTHR13504">
    <property type="entry name" value="FIDO DOMAIN-CONTAINING PROTEIN DDB_G0283145"/>
    <property type="match status" value="1"/>
</dbReference>
<evidence type="ECO:0000259" key="3">
    <source>
        <dbReference type="PROSITE" id="PS51459"/>
    </source>
</evidence>
<dbReference type="Proteomes" id="UP001218218">
    <property type="component" value="Unassembled WGS sequence"/>
</dbReference>
<dbReference type="InterPro" id="IPR036597">
    <property type="entry name" value="Fido-like_dom_sf"/>
</dbReference>
<dbReference type="PANTHER" id="PTHR13504:SF38">
    <property type="entry name" value="FIDO DOMAIN-CONTAINING PROTEIN"/>
    <property type="match status" value="1"/>
</dbReference>
<dbReference type="GO" id="GO:0005524">
    <property type="term" value="F:ATP binding"/>
    <property type="evidence" value="ECO:0007669"/>
    <property type="project" value="UniProtKB-KW"/>
</dbReference>
<gene>
    <name evidence="4" type="ORF">DFH08DRAFT_1049153</name>
</gene>
<evidence type="ECO:0000256" key="1">
    <source>
        <dbReference type="PIRSR" id="PIRSR640198-1"/>
    </source>
</evidence>
<dbReference type="Gene3D" id="1.10.3290.10">
    <property type="entry name" value="Fido-like domain"/>
    <property type="match status" value="1"/>
</dbReference>
<feature type="binding site" evidence="2">
    <location>
        <begin position="327"/>
        <end position="334"/>
    </location>
    <ligand>
        <name>ATP</name>
        <dbReference type="ChEBI" id="CHEBI:30616"/>
    </ligand>
</feature>
<comment type="caution">
    <text evidence="4">The sequence shown here is derived from an EMBL/GenBank/DDBJ whole genome shotgun (WGS) entry which is preliminary data.</text>
</comment>
<protein>
    <recommendedName>
        <fullName evidence="3">Fido domain-containing protein</fullName>
    </recommendedName>
</protein>
<evidence type="ECO:0000256" key="2">
    <source>
        <dbReference type="PIRSR" id="PIRSR640198-2"/>
    </source>
</evidence>
<name>A0AAD7AG73_9AGAR</name>
<dbReference type="PROSITE" id="PS51459">
    <property type="entry name" value="FIDO"/>
    <property type="match status" value="1"/>
</dbReference>
<accession>A0AAD7AG73</accession>
<organism evidence="4 5">
    <name type="scientific">Mycena albidolilacea</name>
    <dbReference type="NCBI Taxonomy" id="1033008"/>
    <lineage>
        <taxon>Eukaryota</taxon>
        <taxon>Fungi</taxon>
        <taxon>Dikarya</taxon>
        <taxon>Basidiomycota</taxon>
        <taxon>Agaricomycotina</taxon>
        <taxon>Agaricomycetes</taxon>
        <taxon>Agaricomycetidae</taxon>
        <taxon>Agaricales</taxon>
        <taxon>Marasmiineae</taxon>
        <taxon>Mycenaceae</taxon>
        <taxon>Mycena</taxon>
    </lineage>
</organism>
<reference evidence="4" key="1">
    <citation type="submission" date="2023-03" db="EMBL/GenBank/DDBJ databases">
        <title>Massive genome expansion in bonnet fungi (Mycena s.s.) driven by repeated elements and novel gene families across ecological guilds.</title>
        <authorList>
            <consortium name="Lawrence Berkeley National Laboratory"/>
            <person name="Harder C.B."/>
            <person name="Miyauchi S."/>
            <person name="Viragh M."/>
            <person name="Kuo A."/>
            <person name="Thoen E."/>
            <person name="Andreopoulos B."/>
            <person name="Lu D."/>
            <person name="Skrede I."/>
            <person name="Drula E."/>
            <person name="Henrissat B."/>
            <person name="Morin E."/>
            <person name="Kohler A."/>
            <person name="Barry K."/>
            <person name="LaButti K."/>
            <person name="Morin E."/>
            <person name="Salamov A."/>
            <person name="Lipzen A."/>
            <person name="Mereny Z."/>
            <person name="Hegedus B."/>
            <person name="Baldrian P."/>
            <person name="Stursova M."/>
            <person name="Weitz H."/>
            <person name="Taylor A."/>
            <person name="Grigoriev I.V."/>
            <person name="Nagy L.G."/>
            <person name="Martin F."/>
            <person name="Kauserud H."/>
        </authorList>
    </citation>
    <scope>NUCLEOTIDE SEQUENCE</scope>
    <source>
        <strain evidence="4">CBHHK002</strain>
    </source>
</reference>
<feature type="domain" description="Fido" evidence="3">
    <location>
        <begin position="223"/>
        <end position="359"/>
    </location>
</feature>
<dbReference type="InterPro" id="IPR040198">
    <property type="entry name" value="Fido_containing"/>
</dbReference>
<evidence type="ECO:0000313" key="4">
    <source>
        <dbReference type="EMBL" id="KAJ7357297.1"/>
    </source>
</evidence>
<proteinExistence type="predicted"/>
<dbReference type="Pfam" id="PF02661">
    <property type="entry name" value="Fic"/>
    <property type="match status" value="1"/>
</dbReference>
<dbReference type="SUPFAM" id="SSF140931">
    <property type="entry name" value="Fic-like"/>
    <property type="match status" value="1"/>
</dbReference>
<keyword evidence="5" id="KW-1185">Reference proteome</keyword>
<evidence type="ECO:0000313" key="5">
    <source>
        <dbReference type="Proteomes" id="UP001218218"/>
    </source>
</evidence>
<feature type="active site" evidence="1">
    <location>
        <position position="323"/>
    </location>
</feature>
<sequence length="359" mass="39226">MSFPPLLLWAAARLSVPGLDSKRPSNIFPFNSDQLFKFSSSLQRAANRESRLLHLDRRDGWAASTASRPEGPTPPSTGLVTPTPVFWIVKTVKIRQSRRNTGPVRALQALGFPLDLSAPSPRPASTSAKNKLYSPDGALCQPLENGKRYLRYNLIQSNEIEGVFHLGSAAALGLLVLFQLNNAVVHIESDSLILKSAIIVRVLQNSNVALQMISKVACGELPPNVASCCELHEIISRETRFSSVDKGDDFPSTVALRLGAFRGEPSFTTLPADENAIVEFAPHHDLPALFESLIATIRALQADSDVSPFILAAYFHHLFLCTHPFSDGNGRLGRMIASLYLFRVQGPPLLIANSQRVIS</sequence>